<dbReference type="Proteomes" id="UP001610563">
    <property type="component" value="Unassembled WGS sequence"/>
</dbReference>
<keyword evidence="3" id="KW-1185">Reference proteome</keyword>
<gene>
    <name evidence="2" type="ORF">BJX66DRAFT_316280</name>
</gene>
<sequence length="60" mass="6843">MICMSIMKFPTPIVLLVALILPSIQRWHPSYKVVPSQPVAQATVCSQDLSPWWALQPLRR</sequence>
<evidence type="ECO:0008006" key="4">
    <source>
        <dbReference type="Google" id="ProtNLM"/>
    </source>
</evidence>
<feature type="chain" id="PRO_5046658519" description="Secreted protein" evidence="1">
    <location>
        <begin position="27"/>
        <end position="60"/>
    </location>
</feature>
<organism evidence="2 3">
    <name type="scientific">Aspergillus keveii</name>
    <dbReference type="NCBI Taxonomy" id="714993"/>
    <lineage>
        <taxon>Eukaryota</taxon>
        <taxon>Fungi</taxon>
        <taxon>Dikarya</taxon>
        <taxon>Ascomycota</taxon>
        <taxon>Pezizomycotina</taxon>
        <taxon>Eurotiomycetes</taxon>
        <taxon>Eurotiomycetidae</taxon>
        <taxon>Eurotiales</taxon>
        <taxon>Aspergillaceae</taxon>
        <taxon>Aspergillus</taxon>
        <taxon>Aspergillus subgen. Nidulantes</taxon>
    </lineage>
</organism>
<reference evidence="2 3" key="1">
    <citation type="submission" date="2024-07" db="EMBL/GenBank/DDBJ databases">
        <title>Section-level genome sequencing and comparative genomics of Aspergillus sections Usti and Cavernicolus.</title>
        <authorList>
            <consortium name="Lawrence Berkeley National Laboratory"/>
            <person name="Nybo J.L."/>
            <person name="Vesth T.C."/>
            <person name="Theobald S."/>
            <person name="Frisvad J.C."/>
            <person name="Larsen T.O."/>
            <person name="Kjaerboelling I."/>
            <person name="Rothschild-Mancinelli K."/>
            <person name="Lyhne E.K."/>
            <person name="Kogle M.E."/>
            <person name="Barry K."/>
            <person name="Clum A."/>
            <person name="Na H."/>
            <person name="Ledsgaard L."/>
            <person name="Lin J."/>
            <person name="Lipzen A."/>
            <person name="Kuo A."/>
            <person name="Riley R."/>
            <person name="Mondo S."/>
            <person name="Labutti K."/>
            <person name="Haridas S."/>
            <person name="Pangalinan J."/>
            <person name="Salamov A.A."/>
            <person name="Simmons B.A."/>
            <person name="Magnuson J.K."/>
            <person name="Chen J."/>
            <person name="Drula E."/>
            <person name="Henrissat B."/>
            <person name="Wiebenga A."/>
            <person name="Lubbers R.J."/>
            <person name="Gomes A.C."/>
            <person name="Makela M.R."/>
            <person name="Stajich J."/>
            <person name="Grigoriev I.V."/>
            <person name="Mortensen U.H."/>
            <person name="De Vries R.P."/>
            <person name="Baker S.E."/>
            <person name="Andersen M.R."/>
        </authorList>
    </citation>
    <scope>NUCLEOTIDE SEQUENCE [LARGE SCALE GENOMIC DNA]</scope>
    <source>
        <strain evidence="2 3">CBS 209.92</strain>
    </source>
</reference>
<dbReference type="EMBL" id="JBFTWV010000169">
    <property type="protein sequence ID" value="KAL2784718.1"/>
    <property type="molecule type" value="Genomic_DNA"/>
</dbReference>
<evidence type="ECO:0000256" key="1">
    <source>
        <dbReference type="SAM" id="SignalP"/>
    </source>
</evidence>
<feature type="signal peptide" evidence="1">
    <location>
        <begin position="1"/>
        <end position="26"/>
    </location>
</feature>
<proteinExistence type="predicted"/>
<accession>A0ABR4FN63</accession>
<comment type="caution">
    <text evidence="2">The sequence shown here is derived from an EMBL/GenBank/DDBJ whole genome shotgun (WGS) entry which is preliminary data.</text>
</comment>
<protein>
    <recommendedName>
        <fullName evidence="4">Secreted protein</fullName>
    </recommendedName>
</protein>
<evidence type="ECO:0000313" key="2">
    <source>
        <dbReference type="EMBL" id="KAL2784718.1"/>
    </source>
</evidence>
<evidence type="ECO:0000313" key="3">
    <source>
        <dbReference type="Proteomes" id="UP001610563"/>
    </source>
</evidence>
<name>A0ABR4FN63_9EURO</name>
<keyword evidence="1" id="KW-0732">Signal</keyword>